<organism evidence="1">
    <name type="scientific">Rhizophora mucronata</name>
    <name type="common">Asiatic mangrove</name>
    <dbReference type="NCBI Taxonomy" id="61149"/>
    <lineage>
        <taxon>Eukaryota</taxon>
        <taxon>Viridiplantae</taxon>
        <taxon>Streptophyta</taxon>
        <taxon>Embryophyta</taxon>
        <taxon>Tracheophyta</taxon>
        <taxon>Spermatophyta</taxon>
        <taxon>Magnoliopsida</taxon>
        <taxon>eudicotyledons</taxon>
        <taxon>Gunneridae</taxon>
        <taxon>Pentapetalae</taxon>
        <taxon>rosids</taxon>
        <taxon>fabids</taxon>
        <taxon>Malpighiales</taxon>
        <taxon>Rhizophoraceae</taxon>
        <taxon>Rhizophora</taxon>
    </lineage>
</organism>
<accession>A0A2P2QS52</accession>
<dbReference type="AlphaFoldDB" id="A0A2P2QS52"/>
<protein>
    <submittedName>
        <fullName evidence="1">Uncharacterized protein</fullName>
    </submittedName>
</protein>
<proteinExistence type="predicted"/>
<evidence type="ECO:0000313" key="1">
    <source>
        <dbReference type="EMBL" id="MBX69813.1"/>
    </source>
</evidence>
<dbReference type="EMBL" id="GGEC01089329">
    <property type="protein sequence ID" value="MBX69813.1"/>
    <property type="molecule type" value="Transcribed_RNA"/>
</dbReference>
<reference evidence="1" key="1">
    <citation type="submission" date="2018-02" db="EMBL/GenBank/DDBJ databases">
        <title>Rhizophora mucronata_Transcriptome.</title>
        <authorList>
            <person name="Meera S.P."/>
            <person name="Sreeshan A."/>
            <person name="Augustine A."/>
        </authorList>
    </citation>
    <scope>NUCLEOTIDE SEQUENCE</scope>
    <source>
        <tissue evidence="1">Leaf</tissue>
    </source>
</reference>
<sequence length="46" mass="5291">MIVNRLHDSTGLNSAIWCCLCQQNTWENLAFACIEAYYKPTNNLNL</sequence>
<name>A0A2P2QS52_RHIMU</name>